<proteinExistence type="predicted"/>
<dbReference type="EMBL" id="CAFBMS010000022">
    <property type="protein sequence ID" value="CAB4915077.1"/>
    <property type="molecule type" value="Genomic_DNA"/>
</dbReference>
<dbReference type="SUPFAM" id="SSF49452">
    <property type="entry name" value="Starch-binding domain-like"/>
    <property type="match status" value="1"/>
</dbReference>
<dbReference type="GO" id="GO:0030246">
    <property type="term" value="F:carbohydrate binding"/>
    <property type="evidence" value="ECO:0007669"/>
    <property type="project" value="InterPro"/>
</dbReference>
<evidence type="ECO:0000313" key="1">
    <source>
        <dbReference type="EMBL" id="CAB4915077.1"/>
    </source>
</evidence>
<dbReference type="InterPro" id="IPR013784">
    <property type="entry name" value="Carb-bd-like_fold"/>
</dbReference>
<gene>
    <name evidence="1" type="ORF">UFOPK3614_00538</name>
</gene>
<protein>
    <submittedName>
        <fullName evidence="1">Unannotated protein</fullName>
    </submittedName>
</protein>
<organism evidence="1">
    <name type="scientific">freshwater metagenome</name>
    <dbReference type="NCBI Taxonomy" id="449393"/>
    <lineage>
        <taxon>unclassified sequences</taxon>
        <taxon>metagenomes</taxon>
        <taxon>ecological metagenomes</taxon>
    </lineage>
</organism>
<reference evidence="1" key="1">
    <citation type="submission" date="2020-05" db="EMBL/GenBank/DDBJ databases">
        <authorList>
            <person name="Chiriac C."/>
            <person name="Salcher M."/>
            <person name="Ghai R."/>
            <person name="Kavagutti S V."/>
        </authorList>
    </citation>
    <scope>NUCLEOTIDE SEQUENCE</scope>
</reference>
<sequence>MRKLNFVDDSSRPFFILPLLKFLTYLFSTLILGILLSAATSTAANAAATTITGKISGVPSGSWGLSWAEKKVDGEWIRIDGSVDKFDGALGKYTAKIGEENGSLVRIWVIMSNQPGSTYVLGGQEFTVSRTSEVKNLSAGAINLRLSIAGVKQKIACSTSWVSLTSEDFPSNKGYTPNVTFKDGVGNLSLPAGKTYQISGYCGKSKQIALSVEVTSTLKNVEIELPEPNVTGSVSGISDSSSAYGVVQRKGTGTCGGITDIWTTVSGQLLTASGEFANWLDPGTYRIKFIPNNDLLSAQNKTPTNFVNTYSESFTVEEGVPVAVPTVTMSSTPNFIYTLGPTSSVVGGYVQILQICGDSTSSPAFDQTNQNIGTDGVIKNYLLPGKYWVILSPGDIPGGYVQSESQIFEITEENSVYRGSLNLKRPNLKVIVSPKENAMNGYAEIWDNATNSYLPRKDTFLNTNGEFSLYLEPGNYKFVIHPGLESPLANRTTVKEFIKTDAEQILNVTLSRGNISGRVTPVNKIKDGVVYAEEKIDDLKGFQGTGITANIDDNGDYFMALPEGTYRLWASSNSNSFIRSPSAEFTVETNDLVKNIEIRSANITGLVSPANKAADGFVSVIFDKKELWDSSYDYWARIKSDGTYELALPPGDYKLKATGPGAYPSYFGIETEQFNLGGTPLEKLLTLVEGNVTGTVFPIAKSKGGWIEFQKLINGIWVFANQGSIDSSTGKYSIYLPNGSYRAIVNPNWQAEGVFKLTSEPFEVDGTVNFNFTLPATNFSVAVTPASSAKGIGAVIEKLESQGNFQQYSWTRVNQSGNIESFLPEGRYRLQLYPNGNQYVQTTSKVFAIPTSPDYPIPTTIALSTPNLTGTITPGADVAYGQVCVQKMDPNMIDYFYVTSCKGLDKTGKYAFQVENGTYRIVATPASVLYNRTQVNIPDLIWDSPYVQTTSDIFSIQDDTQKIDLELSTGNLSGVINGSDTTKSAGSWIQVLNVAGAYPMWTNYQTRVSSDGTYALQLPIGKYKLQVRPSSEITDVVATESGEFEIKTGINKIWSFDLDSPNVTGVITPIEKSVNGWLTAEQITCNCGWRGWSGAPGIATSSQIAADGSYGIKLEDGLSRVIAYPRKDATGVTRTTSQTFTVSGGAHQDISFELSEGNIRGVVSSMEKSVGGWVRVEQKFGDYWNWTNYGTQVLQDGSFRMQVENGTYRLIVTPGWRATGVVETPSAEFTIDEAHPSKEVNVTLLAPNLRGSVTNVAPAVDVSNLPPNRDLASIAVAWANISQKVGNNFQWTSKYFTIYADGSYSIYLPDGTYKIHVYYIDSNLIHDLTNVSTTEFTISGSDNTFNFALTGTNLRGTIRPATASAWGWVCAQYKDGDYFTSSNCSNIRPDGTYAMNVSDGEYRIVAYPQWNGLGFAQVISTETVVVAGVTVSTLDANLQTTNVKLTIKDLDGKPNFNGWVTVKDLDDNYVDTAGKGWISQLGKIDFRLAPGSYKLEINPGSNARGVKRVLQITVLATEDYVDDSIVLSAGNVQGAIKNSSGTNIPCAFITATALGQPEVKAVSKKDGSFDLNLASGTGSPISWTIQVVDPSSGDIGESVISLTAAETIDNLLISIAPPPAP</sequence>
<name>A0A6J7H2A4_9ZZZZ</name>
<accession>A0A6J7H2A4</accession>